<comment type="caution">
    <text evidence="1">The sequence shown here is derived from an EMBL/GenBank/DDBJ whole genome shotgun (WGS) entry which is preliminary data.</text>
</comment>
<dbReference type="AlphaFoldDB" id="A0AAD7B282"/>
<proteinExistence type="predicted"/>
<gene>
    <name evidence="1" type="ORF">FB45DRAFT_1129807</name>
</gene>
<keyword evidence="2" id="KW-1185">Reference proteome</keyword>
<protein>
    <recommendedName>
        <fullName evidence="3">F-box domain-containing protein</fullName>
    </recommendedName>
</protein>
<evidence type="ECO:0000313" key="2">
    <source>
        <dbReference type="Proteomes" id="UP001221142"/>
    </source>
</evidence>
<evidence type="ECO:0008006" key="3">
    <source>
        <dbReference type="Google" id="ProtNLM"/>
    </source>
</evidence>
<name>A0AAD7B282_9AGAR</name>
<reference evidence="1" key="1">
    <citation type="submission" date="2023-03" db="EMBL/GenBank/DDBJ databases">
        <title>Massive genome expansion in bonnet fungi (Mycena s.s.) driven by repeated elements and novel gene families across ecological guilds.</title>
        <authorList>
            <consortium name="Lawrence Berkeley National Laboratory"/>
            <person name="Harder C.B."/>
            <person name="Miyauchi S."/>
            <person name="Viragh M."/>
            <person name="Kuo A."/>
            <person name="Thoen E."/>
            <person name="Andreopoulos B."/>
            <person name="Lu D."/>
            <person name="Skrede I."/>
            <person name="Drula E."/>
            <person name="Henrissat B."/>
            <person name="Morin E."/>
            <person name="Kohler A."/>
            <person name="Barry K."/>
            <person name="LaButti K."/>
            <person name="Morin E."/>
            <person name="Salamov A."/>
            <person name="Lipzen A."/>
            <person name="Mereny Z."/>
            <person name="Hegedus B."/>
            <person name="Baldrian P."/>
            <person name="Stursova M."/>
            <person name="Weitz H."/>
            <person name="Taylor A."/>
            <person name="Grigoriev I.V."/>
            <person name="Nagy L.G."/>
            <person name="Martin F."/>
            <person name="Kauserud H."/>
        </authorList>
    </citation>
    <scope>NUCLEOTIDE SEQUENCE</scope>
    <source>
        <strain evidence="1">9284</strain>
    </source>
</reference>
<organism evidence="1 2">
    <name type="scientific">Roridomyces roridus</name>
    <dbReference type="NCBI Taxonomy" id="1738132"/>
    <lineage>
        <taxon>Eukaryota</taxon>
        <taxon>Fungi</taxon>
        <taxon>Dikarya</taxon>
        <taxon>Basidiomycota</taxon>
        <taxon>Agaricomycotina</taxon>
        <taxon>Agaricomycetes</taxon>
        <taxon>Agaricomycetidae</taxon>
        <taxon>Agaricales</taxon>
        <taxon>Marasmiineae</taxon>
        <taxon>Mycenaceae</taxon>
        <taxon>Roridomyces</taxon>
    </lineage>
</organism>
<sequence length="447" mass="50408">MAVRYTECGALTIPKSQELDSGAPTDLEARHPLLMNSNEPPQDSERAHVRQVVSKADALLRERTVLSEYRTKNVRILSPLRRVPPEILDEIFSWSLPTDEQVKVPAYRPNPKNSPWVLTWVSSRWRAISVSTHSLWSLIHVDAAGSLHSLSMIQTQVQRARGLKIHFHGRQKRNAAPQIQLFRFLSEHANRWEELYLCLTGALVPLLKSLRGQLPALRRIWLEWDTRESPSQTTVDSIECFEEAPSLVDVGVYSERRFIPVKLPTHPNHITRYDLDASWETHTRLLPLLPTLVEARRLYASDVIMLNYLKAPAMEELAVDVQADNVDPDLYRQGISAFIHRSSCTLRRLCLKRPPRDTEPMTVLLDHYPSIVQLLIVDADANNVFDILTHGESSDSTSPMRVHLLRPLPQNAGIAVSGVKLFPQVGHNAGSVISQSGGALQALFSSD</sequence>
<evidence type="ECO:0000313" key="1">
    <source>
        <dbReference type="EMBL" id="KAJ7608454.1"/>
    </source>
</evidence>
<accession>A0AAD7B282</accession>
<dbReference type="Proteomes" id="UP001221142">
    <property type="component" value="Unassembled WGS sequence"/>
</dbReference>
<dbReference type="EMBL" id="JARKIF010000045">
    <property type="protein sequence ID" value="KAJ7608454.1"/>
    <property type="molecule type" value="Genomic_DNA"/>
</dbReference>